<dbReference type="RefSeq" id="WP_130187812.1">
    <property type="nucleotide sequence ID" value="NZ_CP035913.1"/>
</dbReference>
<feature type="compositionally biased region" description="Basic residues" evidence="1">
    <location>
        <begin position="1"/>
        <end position="21"/>
    </location>
</feature>
<dbReference type="InterPro" id="IPR005149">
    <property type="entry name" value="Tscrpt_reg_PadR_N"/>
</dbReference>
<dbReference type="InterPro" id="IPR036388">
    <property type="entry name" value="WH-like_DNA-bd_sf"/>
</dbReference>
<dbReference type="AlphaFoldDB" id="A0A4P6L0R0"/>
<dbReference type="Gene3D" id="1.10.10.10">
    <property type="entry name" value="Winged helix-like DNA-binding domain superfamily/Winged helix DNA-binding domain"/>
    <property type="match status" value="1"/>
</dbReference>
<reference evidence="3 4" key="1">
    <citation type="submission" date="2019-02" db="EMBL/GenBank/DDBJ databases">
        <title>Draft Genome Sequences of Six Type Strains of the Genus Massilia.</title>
        <authorList>
            <person name="Miess H."/>
            <person name="Frediansyhah A."/>
            <person name="Gross H."/>
        </authorList>
    </citation>
    <scope>NUCLEOTIDE SEQUENCE [LARGE SCALE GENOMIC DNA]</scope>
    <source>
        <strain evidence="3 4">DSM 17473</strain>
    </source>
</reference>
<dbReference type="Pfam" id="PF03551">
    <property type="entry name" value="PadR"/>
    <property type="match status" value="1"/>
</dbReference>
<evidence type="ECO:0000256" key="1">
    <source>
        <dbReference type="SAM" id="MobiDB-lite"/>
    </source>
</evidence>
<accession>A0A4P6L0R0</accession>
<dbReference type="OrthoDB" id="9814826at2"/>
<evidence type="ECO:0000259" key="2">
    <source>
        <dbReference type="Pfam" id="PF03551"/>
    </source>
</evidence>
<dbReference type="SUPFAM" id="SSF46785">
    <property type="entry name" value="Winged helix' DNA-binding domain"/>
    <property type="match status" value="1"/>
</dbReference>
<feature type="domain" description="Transcription regulator PadR N-terminal" evidence="2">
    <location>
        <begin position="46"/>
        <end position="114"/>
    </location>
</feature>
<dbReference type="PANTHER" id="PTHR43252:SF7">
    <property type="entry name" value="TRANSCRIPTIONAL REGULATOR YQJI"/>
    <property type="match status" value="1"/>
</dbReference>
<dbReference type="Proteomes" id="UP000290637">
    <property type="component" value="Chromosome"/>
</dbReference>
<dbReference type="KEGG" id="plue:EWM63_18295"/>
<keyword evidence="4" id="KW-1185">Reference proteome</keyword>
<dbReference type="PANTHER" id="PTHR43252">
    <property type="entry name" value="TRANSCRIPTIONAL REGULATOR YQJI"/>
    <property type="match status" value="1"/>
</dbReference>
<organism evidence="3 4">
    <name type="scientific">Pseudoduganella lutea</name>
    <dbReference type="NCBI Taxonomy" id="321985"/>
    <lineage>
        <taxon>Bacteria</taxon>
        <taxon>Pseudomonadati</taxon>
        <taxon>Pseudomonadota</taxon>
        <taxon>Betaproteobacteria</taxon>
        <taxon>Burkholderiales</taxon>
        <taxon>Oxalobacteraceae</taxon>
        <taxon>Telluria group</taxon>
        <taxon>Pseudoduganella</taxon>
    </lineage>
</organism>
<name>A0A4P6L0R0_9BURK</name>
<dbReference type="InterPro" id="IPR036390">
    <property type="entry name" value="WH_DNA-bd_sf"/>
</dbReference>
<feature type="region of interest" description="Disordered" evidence="1">
    <location>
        <begin position="1"/>
        <end position="33"/>
    </location>
</feature>
<evidence type="ECO:0000313" key="3">
    <source>
        <dbReference type="EMBL" id="QBE64695.1"/>
    </source>
</evidence>
<gene>
    <name evidence="3" type="ORF">EWM63_18295</name>
</gene>
<proteinExistence type="predicted"/>
<evidence type="ECO:0000313" key="4">
    <source>
        <dbReference type="Proteomes" id="UP000290637"/>
    </source>
</evidence>
<dbReference type="EMBL" id="CP035913">
    <property type="protein sequence ID" value="QBE64695.1"/>
    <property type="molecule type" value="Genomic_DNA"/>
</dbReference>
<protein>
    <submittedName>
        <fullName evidence="3">PadR family transcriptional regulator</fullName>
    </submittedName>
</protein>
<sequence length="181" mass="19789">MFHKFRHHGPRSHEHAHHRGGHGGPAGAQGARGPRMFDAGAMRYVVLQLIAEKPRHGYEIIKELEGRVGGGYAPSPGAIYPLMAMLYDMGHVSISSEGNKKLHSITPEGQAFLDENRQMVDALMARLSEPGSGGRDNLRSVMHELKHVVIEKGRDPAAPSARGEQIAAILRRAAEEIRQLA</sequence>